<dbReference type="OrthoDB" id="205623at2759"/>
<accession>A0A9J6G4H6</accession>
<dbReference type="EMBL" id="JABSTR010000005">
    <property type="protein sequence ID" value="KAH9370402.1"/>
    <property type="molecule type" value="Genomic_DNA"/>
</dbReference>
<dbReference type="Pfam" id="PF00685">
    <property type="entry name" value="Sulfotransfer_1"/>
    <property type="match status" value="1"/>
</dbReference>
<dbReference type="Proteomes" id="UP000821853">
    <property type="component" value="Chromosome 3"/>
</dbReference>
<dbReference type="GO" id="GO:0008146">
    <property type="term" value="F:sulfotransferase activity"/>
    <property type="evidence" value="ECO:0007669"/>
    <property type="project" value="InterPro"/>
</dbReference>
<reference evidence="5 6" key="1">
    <citation type="journal article" date="2020" name="Cell">
        <title>Large-Scale Comparative Analyses of Tick Genomes Elucidate Their Genetic Diversity and Vector Capacities.</title>
        <authorList>
            <consortium name="Tick Genome and Microbiome Consortium (TIGMIC)"/>
            <person name="Jia N."/>
            <person name="Wang J."/>
            <person name="Shi W."/>
            <person name="Du L."/>
            <person name="Sun Y."/>
            <person name="Zhan W."/>
            <person name="Jiang J.F."/>
            <person name="Wang Q."/>
            <person name="Zhang B."/>
            <person name="Ji P."/>
            <person name="Bell-Sakyi L."/>
            <person name="Cui X.M."/>
            <person name="Yuan T.T."/>
            <person name="Jiang B.G."/>
            <person name="Yang W.F."/>
            <person name="Lam T.T."/>
            <person name="Chang Q.C."/>
            <person name="Ding S.J."/>
            <person name="Wang X.J."/>
            <person name="Zhu J.G."/>
            <person name="Ruan X.D."/>
            <person name="Zhao L."/>
            <person name="Wei J.T."/>
            <person name="Ye R.Z."/>
            <person name="Que T.C."/>
            <person name="Du C.H."/>
            <person name="Zhou Y.H."/>
            <person name="Cheng J.X."/>
            <person name="Dai P.F."/>
            <person name="Guo W.B."/>
            <person name="Han X.H."/>
            <person name="Huang E.J."/>
            <person name="Li L.F."/>
            <person name="Wei W."/>
            <person name="Gao Y.C."/>
            <person name="Liu J.Z."/>
            <person name="Shao H.Z."/>
            <person name="Wang X."/>
            <person name="Wang C.C."/>
            <person name="Yang T.C."/>
            <person name="Huo Q.B."/>
            <person name="Li W."/>
            <person name="Chen H.Y."/>
            <person name="Chen S.E."/>
            <person name="Zhou L.G."/>
            <person name="Ni X.B."/>
            <person name="Tian J.H."/>
            <person name="Sheng Y."/>
            <person name="Liu T."/>
            <person name="Pan Y.S."/>
            <person name="Xia L.Y."/>
            <person name="Li J."/>
            <person name="Zhao F."/>
            <person name="Cao W.C."/>
        </authorList>
    </citation>
    <scope>NUCLEOTIDE SEQUENCE [LARGE SCALE GENOMIC DNA]</scope>
    <source>
        <strain evidence="5">HaeL-2018</strain>
    </source>
</reference>
<dbReference type="VEuPathDB" id="VectorBase:HLOH_065118"/>
<feature type="signal peptide" evidence="3">
    <location>
        <begin position="1"/>
        <end position="25"/>
    </location>
</feature>
<feature type="chain" id="PRO_5039954766" description="Sulfotransferase domain-containing protein" evidence="3">
    <location>
        <begin position="26"/>
        <end position="329"/>
    </location>
</feature>
<name>A0A9J6G4H6_HAELO</name>
<keyword evidence="3" id="KW-0732">Signal</keyword>
<evidence type="ECO:0000256" key="2">
    <source>
        <dbReference type="ARBA" id="ARBA00022679"/>
    </source>
</evidence>
<evidence type="ECO:0000256" key="1">
    <source>
        <dbReference type="ARBA" id="ARBA00005771"/>
    </source>
</evidence>
<proteinExistence type="inferred from homology"/>
<gene>
    <name evidence="5" type="ORF">HPB48_020395</name>
</gene>
<comment type="caution">
    <text evidence="5">The sequence shown here is derived from an EMBL/GenBank/DDBJ whole genome shotgun (WGS) entry which is preliminary data.</text>
</comment>
<keyword evidence="2" id="KW-0808">Transferase</keyword>
<dbReference type="PANTHER" id="PTHR11783">
    <property type="entry name" value="SULFOTRANSFERASE SULT"/>
    <property type="match status" value="1"/>
</dbReference>
<dbReference type="Gene3D" id="3.40.50.300">
    <property type="entry name" value="P-loop containing nucleotide triphosphate hydrolases"/>
    <property type="match status" value="1"/>
</dbReference>
<dbReference type="AlphaFoldDB" id="A0A9J6G4H6"/>
<evidence type="ECO:0000256" key="3">
    <source>
        <dbReference type="SAM" id="SignalP"/>
    </source>
</evidence>
<evidence type="ECO:0000313" key="5">
    <source>
        <dbReference type="EMBL" id="KAH9370402.1"/>
    </source>
</evidence>
<evidence type="ECO:0000313" key="6">
    <source>
        <dbReference type="Proteomes" id="UP000821853"/>
    </source>
</evidence>
<comment type="similarity">
    <text evidence="1">Belongs to the sulfotransferase 1 family.</text>
</comment>
<sequence>MIFCLPTGFFASTFVANLSLQEILALSPCDSLSQSTNRLGFSQVIKKPKFIYVEGIRLSPTLAEENVIFSLNFEPRENDIVVDSYPGCGSSWVLQIVYLLLNNAHLGKITETLSKEVCYLEAEGTQVETYKAPRIIKTHLPFNSIAYNEKAKYIYIARNVKDCCVSIFHIMKTFPEDYQFNNGTFEDLFECFIRGEMEYNDYFDHLLPWWNYRQRENVLFLVYETMKKEPKEHVQIIAKFLGAHINEFIQEQSKLQSVLRMSNILFMKLKVRDYASVVPKRKFFIREGVVGQWKNFLTGEQSRRIDNKFFQRTVDTPMNLLWKGMGVFD</sequence>
<dbReference type="OMA" id="RMSNILF"/>
<dbReference type="InterPro" id="IPR027417">
    <property type="entry name" value="P-loop_NTPase"/>
</dbReference>
<dbReference type="InterPro" id="IPR000863">
    <property type="entry name" value="Sulfotransferase_dom"/>
</dbReference>
<evidence type="ECO:0000259" key="4">
    <source>
        <dbReference type="Pfam" id="PF00685"/>
    </source>
</evidence>
<keyword evidence="6" id="KW-1185">Reference proteome</keyword>
<organism evidence="5 6">
    <name type="scientific">Haemaphysalis longicornis</name>
    <name type="common">Bush tick</name>
    <dbReference type="NCBI Taxonomy" id="44386"/>
    <lineage>
        <taxon>Eukaryota</taxon>
        <taxon>Metazoa</taxon>
        <taxon>Ecdysozoa</taxon>
        <taxon>Arthropoda</taxon>
        <taxon>Chelicerata</taxon>
        <taxon>Arachnida</taxon>
        <taxon>Acari</taxon>
        <taxon>Parasitiformes</taxon>
        <taxon>Ixodida</taxon>
        <taxon>Ixodoidea</taxon>
        <taxon>Ixodidae</taxon>
        <taxon>Haemaphysalinae</taxon>
        <taxon>Haemaphysalis</taxon>
    </lineage>
</organism>
<dbReference type="SUPFAM" id="SSF52540">
    <property type="entry name" value="P-loop containing nucleoside triphosphate hydrolases"/>
    <property type="match status" value="1"/>
</dbReference>
<feature type="domain" description="Sulfotransferase" evidence="4">
    <location>
        <begin position="78"/>
        <end position="311"/>
    </location>
</feature>
<protein>
    <recommendedName>
        <fullName evidence="4">Sulfotransferase domain-containing protein</fullName>
    </recommendedName>
</protein>